<evidence type="ECO:0000313" key="1">
    <source>
        <dbReference type="EMBL" id="MBU5486434.1"/>
    </source>
</evidence>
<accession>A0ABS6EMH6</accession>
<dbReference type="EMBL" id="JAHLQF010000006">
    <property type="protein sequence ID" value="MBU5486434.1"/>
    <property type="molecule type" value="Genomic_DNA"/>
</dbReference>
<organism evidence="1 2">
    <name type="scientific">Clostridium mobile</name>
    <dbReference type="NCBI Taxonomy" id="2841512"/>
    <lineage>
        <taxon>Bacteria</taxon>
        <taxon>Bacillati</taxon>
        <taxon>Bacillota</taxon>
        <taxon>Clostridia</taxon>
        <taxon>Eubacteriales</taxon>
        <taxon>Clostridiaceae</taxon>
        <taxon>Clostridium</taxon>
    </lineage>
</organism>
<reference evidence="1 2" key="1">
    <citation type="submission" date="2021-06" db="EMBL/GenBank/DDBJ databases">
        <authorList>
            <person name="Sun Q."/>
            <person name="Li D."/>
        </authorList>
    </citation>
    <scope>NUCLEOTIDE SEQUENCE [LARGE SCALE GENOMIC DNA]</scope>
    <source>
        <strain evidence="1 2">MSJ-11</strain>
    </source>
</reference>
<gene>
    <name evidence="1" type="ORF">KQI86_19215</name>
</gene>
<proteinExistence type="predicted"/>
<comment type="caution">
    <text evidence="1">The sequence shown here is derived from an EMBL/GenBank/DDBJ whole genome shotgun (WGS) entry which is preliminary data.</text>
</comment>
<sequence>MEQLLLSTGREGIQDLLSCMDNQGFYQAPCSSQHHLSRPSGLAEHSLNVFDYMFATAWGIDFIRHGNTSEAIKFEPNKMSSIIITSLLHDIGKMGIDNTPHYEDNYLKDGSLSKNKPYVINKSLLNVPHEVLSLSIIERYIRLTHEERHAILSHNGAYGALWYQIKGNETPLYMLLHFADMWASRVVEKEEK</sequence>
<dbReference type="InterPro" id="IPR003607">
    <property type="entry name" value="HD/PDEase_dom"/>
</dbReference>
<dbReference type="CDD" id="cd00077">
    <property type="entry name" value="HDc"/>
    <property type="match status" value="1"/>
</dbReference>
<keyword evidence="2" id="KW-1185">Reference proteome</keyword>
<dbReference type="Proteomes" id="UP000726170">
    <property type="component" value="Unassembled WGS sequence"/>
</dbReference>
<protein>
    <submittedName>
        <fullName evidence="1">HD family phosphohydrolase</fullName>
    </submittedName>
</protein>
<name>A0ABS6EMH6_9CLOT</name>
<evidence type="ECO:0000313" key="2">
    <source>
        <dbReference type="Proteomes" id="UP000726170"/>
    </source>
</evidence>